<evidence type="ECO:0008006" key="10">
    <source>
        <dbReference type="Google" id="ProtNLM"/>
    </source>
</evidence>
<dbReference type="GO" id="GO:0000776">
    <property type="term" value="C:kinetochore"/>
    <property type="evidence" value="ECO:0007669"/>
    <property type="project" value="UniProtKB-KW"/>
</dbReference>
<dbReference type="GO" id="GO:0004672">
    <property type="term" value="F:protein kinase activity"/>
    <property type="evidence" value="ECO:0007669"/>
    <property type="project" value="InterPro"/>
</dbReference>
<dbReference type="CDD" id="cd13981">
    <property type="entry name" value="STKc_Bub1_BubR1"/>
    <property type="match status" value="1"/>
</dbReference>
<dbReference type="VEuPathDB" id="FungiDB:jhhlp_007333"/>
<evidence type="ECO:0000259" key="6">
    <source>
        <dbReference type="PROSITE" id="PS50011"/>
    </source>
</evidence>
<dbReference type="PROSITE" id="PS50011">
    <property type="entry name" value="PROTEIN_KINASE_DOM"/>
    <property type="match status" value="1"/>
</dbReference>
<proteinExistence type="predicted"/>
<comment type="caution">
    <text evidence="8">The sequence shown here is derived from an EMBL/GenBank/DDBJ whole genome shotgun (WGS) entry which is preliminary data.</text>
</comment>
<evidence type="ECO:0000256" key="4">
    <source>
        <dbReference type="ARBA" id="ARBA00023328"/>
    </source>
</evidence>
<evidence type="ECO:0000256" key="5">
    <source>
        <dbReference type="SAM" id="MobiDB-lite"/>
    </source>
</evidence>
<gene>
    <name evidence="8" type="ORF">jhhlp_007333</name>
</gene>
<organism evidence="8 9">
    <name type="scientific">Lomentospora prolificans</name>
    <dbReference type="NCBI Taxonomy" id="41688"/>
    <lineage>
        <taxon>Eukaryota</taxon>
        <taxon>Fungi</taxon>
        <taxon>Dikarya</taxon>
        <taxon>Ascomycota</taxon>
        <taxon>Pezizomycotina</taxon>
        <taxon>Sordariomycetes</taxon>
        <taxon>Hypocreomycetidae</taxon>
        <taxon>Microascales</taxon>
        <taxon>Microascaceae</taxon>
        <taxon>Lomentospora</taxon>
    </lineage>
</organism>
<dbReference type="GO" id="GO:0051754">
    <property type="term" value="P:meiotic sister chromatid cohesion, centromeric"/>
    <property type="evidence" value="ECO:0007669"/>
    <property type="project" value="TreeGrafter"/>
</dbReference>
<dbReference type="SMART" id="SM00220">
    <property type="entry name" value="S_TKc"/>
    <property type="match status" value="1"/>
</dbReference>
<dbReference type="SUPFAM" id="SSF56112">
    <property type="entry name" value="Protein kinase-like (PK-like)"/>
    <property type="match status" value="1"/>
</dbReference>
<evidence type="ECO:0000313" key="8">
    <source>
        <dbReference type="EMBL" id="PKS06585.1"/>
    </source>
</evidence>
<keyword evidence="3" id="KW-0995">Kinetochore</keyword>
<dbReference type="InterPro" id="IPR013212">
    <property type="entry name" value="Mad3/Bub1_I"/>
</dbReference>
<dbReference type="OrthoDB" id="248495at2759"/>
<dbReference type="InParanoid" id="A0A2N3N2C2"/>
<dbReference type="InterPro" id="IPR015661">
    <property type="entry name" value="Bub1/Mad3"/>
</dbReference>
<dbReference type="InterPro" id="IPR008271">
    <property type="entry name" value="Ser/Thr_kinase_AS"/>
</dbReference>
<dbReference type="AlphaFoldDB" id="A0A2N3N2C2"/>
<dbReference type="GO" id="GO:0032991">
    <property type="term" value="C:protein-containing complex"/>
    <property type="evidence" value="ECO:0007669"/>
    <property type="project" value="UniProtKB-ARBA"/>
</dbReference>
<feature type="compositionally biased region" description="Basic and acidic residues" evidence="5">
    <location>
        <begin position="773"/>
        <end position="785"/>
    </location>
</feature>
<dbReference type="STRING" id="41688.A0A2N3N2C2"/>
<keyword evidence="4" id="KW-0137">Centromere</keyword>
<dbReference type="GO" id="GO:0005634">
    <property type="term" value="C:nucleus"/>
    <property type="evidence" value="ECO:0007669"/>
    <property type="project" value="TreeGrafter"/>
</dbReference>
<feature type="region of interest" description="Disordered" evidence="5">
    <location>
        <begin position="270"/>
        <end position="318"/>
    </location>
</feature>
<dbReference type="Pfam" id="PF08171">
    <property type="entry name" value="Mad3_BUB1_II"/>
    <property type="match status" value="1"/>
</dbReference>
<dbReference type="InterPro" id="IPR000719">
    <property type="entry name" value="Prot_kinase_dom"/>
</dbReference>
<dbReference type="PANTHER" id="PTHR14030:SF4">
    <property type="entry name" value="BUB1 KINASE, ISOFORM A-RELATED"/>
    <property type="match status" value="1"/>
</dbReference>
<feature type="domain" description="Protein kinase" evidence="6">
    <location>
        <begin position="923"/>
        <end position="1226"/>
    </location>
</feature>
<evidence type="ECO:0000256" key="2">
    <source>
        <dbReference type="ARBA" id="ARBA00022454"/>
    </source>
</evidence>
<dbReference type="SMART" id="SM00777">
    <property type="entry name" value="Mad3_BUB1_I"/>
    <property type="match status" value="1"/>
</dbReference>
<feature type="compositionally biased region" description="Polar residues" evidence="5">
    <location>
        <begin position="816"/>
        <end position="826"/>
    </location>
</feature>
<evidence type="ECO:0000256" key="1">
    <source>
        <dbReference type="ARBA" id="ARBA00004629"/>
    </source>
</evidence>
<feature type="compositionally biased region" description="Acidic residues" evidence="5">
    <location>
        <begin position="653"/>
        <end position="677"/>
    </location>
</feature>
<dbReference type="Proteomes" id="UP000233524">
    <property type="component" value="Unassembled WGS sequence"/>
</dbReference>
<dbReference type="GO" id="GO:0007094">
    <property type="term" value="P:mitotic spindle assembly checkpoint signaling"/>
    <property type="evidence" value="ECO:0007669"/>
    <property type="project" value="InterPro"/>
</dbReference>
<comment type="subcellular location">
    <subcellularLocation>
        <location evidence="1">Chromosome</location>
        <location evidence="1">Centromere</location>
        <location evidence="1">Kinetochore</location>
    </subcellularLocation>
</comment>
<dbReference type="Gene3D" id="1.25.40.430">
    <property type="match status" value="1"/>
</dbReference>
<feature type="compositionally biased region" description="Polar residues" evidence="5">
    <location>
        <begin position="635"/>
        <end position="644"/>
    </location>
</feature>
<feature type="domain" description="BUB1 N-terminal" evidence="7">
    <location>
        <begin position="61"/>
        <end position="227"/>
    </location>
</feature>
<dbReference type="PANTHER" id="PTHR14030">
    <property type="entry name" value="MITOTIC CHECKPOINT SERINE/THREONINE-PROTEIN KINASE BUB1"/>
    <property type="match status" value="1"/>
</dbReference>
<reference evidence="8 9" key="1">
    <citation type="journal article" date="2017" name="G3 (Bethesda)">
        <title>First Draft Genome Sequence of the Pathogenic Fungus Lomentospora prolificans (Formerly Scedosporium prolificans).</title>
        <authorList>
            <person name="Luo R."/>
            <person name="Zimin A."/>
            <person name="Workman R."/>
            <person name="Fan Y."/>
            <person name="Pertea G."/>
            <person name="Grossman N."/>
            <person name="Wear M.P."/>
            <person name="Jia B."/>
            <person name="Miller H."/>
            <person name="Casadevall A."/>
            <person name="Timp W."/>
            <person name="Zhang S.X."/>
            <person name="Salzberg S.L."/>
        </authorList>
    </citation>
    <scope>NUCLEOTIDE SEQUENCE [LARGE SCALE GENOMIC DNA]</scope>
    <source>
        <strain evidence="8 9">JHH-5317</strain>
    </source>
</reference>
<dbReference type="InterPro" id="IPR011009">
    <property type="entry name" value="Kinase-like_dom_sf"/>
</dbReference>
<protein>
    <recommendedName>
        <fullName evidence="10">Protein kinase domain-containing protein</fullName>
    </recommendedName>
</protein>
<dbReference type="FunFam" id="1.25.40.430:FF:000003">
    <property type="entry name" value="Checkpoint serine/threonine-protein kinase BUB1"/>
    <property type="match status" value="1"/>
</dbReference>
<sequence length="1270" mass="141665">MAASEDLINFDVIEGQKENIQALPSGRSARKLAELFSPSPLQQIPTPTEQKTIHDRIRSEYENEISNLAEADDPLDVFDRYVQWTLDAYPSAQATPQSQLHTLLERATRTFVNSPQYKNDPRYLRMWLRYIQFFSDSPRETFMYLSRHAIAETLALYYEEYAAWLEGAGRWNQAEEVYKMGIEREARPVQRLLRKFKEFEERRAQTPGAEDAPSSPALPTVRPALAAKVDPFVGSSRPLDPQAPRSNNGLGTSAKPGRAKLAVFSDADSAPSALSSRGAGSKGWESIGSLGERKKENAVEPKPWAGETLKAGGKKRTGPKMEVFKDKSLLSQISHFVVSSSEYQVTINPNTGKKERIFVDLATLYPTPSEAGTELSFEEVWAMNQGWLDRSWDEEPVVDENGPFDENSPHVVDAISRDVEKLVIHRDAENAGSSGKGKMMIHRDTENESRRSKEKMMIHRDAEGENRPVKEKLVIHRDTEMYDENGAVKEKPRGANKSKKSRMMEVNETQIIKAKLDSPSRPRLKKRSAAEPTMTMTIHTKSATDDIYDIFNQPLAKREESEAGDSEDDYDTDGDYTSGAESTCTTRQIGDEFTEAGYMTGEVTEEVTGDITGDVTGDVTSAADETSVADETSDVKSVSEWSDFSTRRHIPNIDDDATGEQDNEEEEERSDLIDTSDPDPSGPVSEKTGETEDERTEEGEEEEDAVLEDGIATPVEESSPPHTRTTFIPIPPEDYEPRTRPYRDPAEVANNRLPFMTPITERTEVSLHIPSARVEHCKTPSRRNDGSFGMDSSSEASEFSSPLIDLDEVPTPSRTPPASLQQQMAAASTKAKTEKPLPPKGPIIKDTQCNPVDDSIRLEILANIQPPLASYTGFYDHKDEKYEKGSEIRRFAKAMTKANKSSGDKTSTISGPVIRLPDISADYTVKKELGAGAFAPVYLVENSAPEEEEDDEGPVAMGKGTFAVSHREALEAVKMEMPPSAWEFYMMRLAHARLGVHDRAVSSLTYAHEMHLFQDEGFLILPYHANGSLLDVVNFFRTEPSGVMDEQLAMFFTVELFRTVEALHGKSILHGDLKPDNCLLRLDVTSSTPALSSEYRPDGTEGWAARGITLIDFGRGIDMRAFPPDVSFIADWKTTAQDCAEMREGRPWTWQIDYHGLAGIIHCLLFGRYIETVRADAGGLGTARKYKVRESLKRYWQVDLWNQCFDLLLNPASHAGVEDGGKMPLLKGMKRVRTDMEKWLVATCERGAGLKALVAKVEAYAKARKEARRT</sequence>
<dbReference type="FunCoup" id="A0A2N3N2C2">
    <property type="interactions" value="445"/>
</dbReference>
<dbReference type="Pfam" id="PF08311">
    <property type="entry name" value="Mad3_BUB1_I"/>
    <property type="match status" value="1"/>
</dbReference>
<feature type="compositionally biased region" description="Low complexity" evidence="5">
    <location>
        <begin position="792"/>
        <end position="801"/>
    </location>
</feature>
<feature type="compositionally biased region" description="Acidic residues" evidence="5">
    <location>
        <begin position="691"/>
        <end position="707"/>
    </location>
</feature>
<name>A0A2N3N2C2_9PEZI</name>
<dbReference type="PROSITE" id="PS00108">
    <property type="entry name" value="PROTEIN_KINASE_ST"/>
    <property type="match status" value="1"/>
</dbReference>
<keyword evidence="9" id="KW-1185">Reference proteome</keyword>
<dbReference type="InterPro" id="IPR012572">
    <property type="entry name" value="Mad3/Bub1_II"/>
</dbReference>
<feature type="compositionally biased region" description="Acidic residues" evidence="5">
    <location>
        <begin position="562"/>
        <end position="574"/>
    </location>
</feature>
<accession>A0A2N3N2C2</accession>
<dbReference type="Gene3D" id="1.10.510.10">
    <property type="entry name" value="Transferase(Phosphotransferase) domain 1"/>
    <property type="match status" value="1"/>
</dbReference>
<dbReference type="GO" id="GO:0005524">
    <property type="term" value="F:ATP binding"/>
    <property type="evidence" value="ECO:0007669"/>
    <property type="project" value="InterPro"/>
</dbReference>
<evidence type="ECO:0000256" key="3">
    <source>
        <dbReference type="ARBA" id="ARBA00022838"/>
    </source>
</evidence>
<feature type="compositionally biased region" description="Basic and acidic residues" evidence="5">
    <location>
        <begin position="735"/>
        <end position="746"/>
    </location>
</feature>
<evidence type="ECO:0000259" key="7">
    <source>
        <dbReference type="PROSITE" id="PS51489"/>
    </source>
</evidence>
<feature type="region of interest" description="Disordered" evidence="5">
    <location>
        <begin position="557"/>
        <end position="849"/>
    </location>
</feature>
<feature type="compositionally biased region" description="Basic and acidic residues" evidence="5">
    <location>
        <begin position="441"/>
        <end position="453"/>
    </location>
</feature>
<feature type="region of interest" description="Disordered" evidence="5">
    <location>
        <begin position="430"/>
        <end position="453"/>
    </location>
</feature>
<dbReference type="PROSITE" id="PS51489">
    <property type="entry name" value="BUB1_N"/>
    <property type="match status" value="1"/>
</dbReference>
<dbReference type="EMBL" id="NLAX01001034">
    <property type="protein sequence ID" value="PKS06585.1"/>
    <property type="molecule type" value="Genomic_DNA"/>
</dbReference>
<evidence type="ECO:0000313" key="9">
    <source>
        <dbReference type="Proteomes" id="UP000233524"/>
    </source>
</evidence>
<keyword evidence="2" id="KW-0158">Chromosome</keyword>
<feature type="region of interest" description="Disordered" evidence="5">
    <location>
        <begin position="231"/>
        <end position="255"/>
    </location>
</feature>
<dbReference type="Pfam" id="PF00069">
    <property type="entry name" value="Pkinase"/>
    <property type="match status" value="1"/>
</dbReference>